<organism evidence="3 4">
    <name type="scientific">Tricholomella constricta</name>
    <dbReference type="NCBI Taxonomy" id="117010"/>
    <lineage>
        <taxon>Eukaryota</taxon>
        <taxon>Fungi</taxon>
        <taxon>Dikarya</taxon>
        <taxon>Basidiomycota</taxon>
        <taxon>Agaricomycotina</taxon>
        <taxon>Agaricomycetes</taxon>
        <taxon>Agaricomycetidae</taxon>
        <taxon>Agaricales</taxon>
        <taxon>Tricholomatineae</taxon>
        <taxon>Lyophyllaceae</taxon>
        <taxon>Tricholomella</taxon>
    </lineage>
</organism>
<keyword evidence="4" id="KW-1185">Reference proteome</keyword>
<feature type="chain" id="PRO_5034836529" description="Transmembrane protein" evidence="2">
    <location>
        <begin position="22"/>
        <end position="261"/>
    </location>
</feature>
<dbReference type="OrthoDB" id="3068390at2759"/>
<dbReference type="Proteomes" id="UP000565441">
    <property type="component" value="Unassembled WGS sequence"/>
</dbReference>
<evidence type="ECO:0000313" key="3">
    <source>
        <dbReference type="EMBL" id="KAF5381716.1"/>
    </source>
</evidence>
<keyword evidence="1" id="KW-0472">Membrane</keyword>
<evidence type="ECO:0008006" key="5">
    <source>
        <dbReference type="Google" id="ProtNLM"/>
    </source>
</evidence>
<accession>A0A8H5HEM2</accession>
<name>A0A8H5HEM2_9AGAR</name>
<protein>
    <recommendedName>
        <fullName evidence="5">Transmembrane protein</fullName>
    </recommendedName>
</protein>
<gene>
    <name evidence="3" type="ORF">D9615_005576</name>
</gene>
<keyword evidence="1" id="KW-0812">Transmembrane</keyword>
<sequence>MPSFRTIFVLAATAFAALTSAAPHSGGDAVSQLGGTDSIAGIASGTIKGVNANGNEASVFDRRGALDGVDKDAFIDSIGGGLGIDVVKRHNGETHETYSLCEVLVDVEAKLSVVSSKLTSIVAAKVAVELQVILGIIAEVKLILAGAVIQVKAIVGHPTEFVLSLGGKVLALADVCHLLVSVLSLLCAIMTCILRIAGTASVSIIYPLIVAVGVILAELLCVIFTLVDGLYIAVQPFLGPIINVCVLLKLTAVVEVLNGKF</sequence>
<evidence type="ECO:0000313" key="4">
    <source>
        <dbReference type="Proteomes" id="UP000565441"/>
    </source>
</evidence>
<feature type="signal peptide" evidence="2">
    <location>
        <begin position="1"/>
        <end position="21"/>
    </location>
</feature>
<proteinExistence type="predicted"/>
<reference evidence="3 4" key="1">
    <citation type="journal article" date="2020" name="ISME J.">
        <title>Uncovering the hidden diversity of litter-decomposition mechanisms in mushroom-forming fungi.</title>
        <authorList>
            <person name="Floudas D."/>
            <person name="Bentzer J."/>
            <person name="Ahren D."/>
            <person name="Johansson T."/>
            <person name="Persson P."/>
            <person name="Tunlid A."/>
        </authorList>
    </citation>
    <scope>NUCLEOTIDE SEQUENCE [LARGE SCALE GENOMIC DNA]</scope>
    <source>
        <strain evidence="3 4">CBS 661.87</strain>
    </source>
</reference>
<feature type="transmembrane region" description="Helical" evidence="1">
    <location>
        <begin position="204"/>
        <end position="225"/>
    </location>
</feature>
<evidence type="ECO:0000256" key="1">
    <source>
        <dbReference type="SAM" id="Phobius"/>
    </source>
</evidence>
<evidence type="ECO:0000256" key="2">
    <source>
        <dbReference type="SAM" id="SignalP"/>
    </source>
</evidence>
<keyword evidence="2" id="KW-0732">Signal</keyword>
<dbReference type="AlphaFoldDB" id="A0A8H5HEM2"/>
<keyword evidence="1" id="KW-1133">Transmembrane helix</keyword>
<feature type="transmembrane region" description="Helical" evidence="1">
    <location>
        <begin position="237"/>
        <end position="257"/>
    </location>
</feature>
<comment type="caution">
    <text evidence="3">The sequence shown here is derived from an EMBL/GenBank/DDBJ whole genome shotgun (WGS) entry which is preliminary data.</text>
</comment>
<feature type="transmembrane region" description="Helical" evidence="1">
    <location>
        <begin position="178"/>
        <end position="197"/>
    </location>
</feature>
<dbReference type="EMBL" id="JAACJP010000010">
    <property type="protein sequence ID" value="KAF5381716.1"/>
    <property type="molecule type" value="Genomic_DNA"/>
</dbReference>